<feature type="non-terminal residue" evidence="4">
    <location>
        <position position="237"/>
    </location>
</feature>
<dbReference type="SMART" id="SM00248">
    <property type="entry name" value="ANK"/>
    <property type="match status" value="4"/>
</dbReference>
<sequence length="237" mass="26166">MLRPHPKCHILDEEKDIASDSVSHEDEMPSTVDPQLMLDILNEKRNNPSAFVSGWIEDDETGIVPDEDVEEHLDRKLLKACENGDVAVVEVLLSKDSSLVNARDRDQYTPLHRASYGNHVAIIKLLLQNGADVSAKTEEGWHPLHCAARWGNVDAVKILLHMGRADINAGTNGNLTPLHLAASEPASLYVAEYLLCQKGIDPSIKSHANETALDVARRTSQAMYDLFLGVCQPMESE</sequence>
<reference evidence="4 5" key="1">
    <citation type="journal article" date="2014" name="Nat. Genet.">
        <title>Genome and transcriptome of the porcine whipworm Trichuris suis.</title>
        <authorList>
            <person name="Jex A.R."/>
            <person name="Nejsum P."/>
            <person name="Schwarz E.M."/>
            <person name="Hu L."/>
            <person name="Young N.D."/>
            <person name="Hall R.S."/>
            <person name="Korhonen P.K."/>
            <person name="Liao S."/>
            <person name="Thamsborg S."/>
            <person name="Xia J."/>
            <person name="Xu P."/>
            <person name="Wang S."/>
            <person name="Scheerlinck J.P."/>
            <person name="Hofmann A."/>
            <person name="Sternberg P.W."/>
            <person name="Wang J."/>
            <person name="Gasser R.B."/>
        </authorList>
    </citation>
    <scope>NUCLEOTIDE SEQUENCE [LARGE SCALE GENOMIC DNA]</scope>
    <source>
        <strain evidence="4">DCEP-RM93M</strain>
    </source>
</reference>
<protein>
    <submittedName>
        <fullName evidence="4">Uncharacterized protein</fullName>
    </submittedName>
</protein>
<evidence type="ECO:0000256" key="2">
    <source>
        <dbReference type="ARBA" id="ARBA00023043"/>
    </source>
</evidence>
<name>A0A085M0V6_9BILA</name>
<evidence type="ECO:0000256" key="1">
    <source>
        <dbReference type="ARBA" id="ARBA00022737"/>
    </source>
</evidence>
<accession>A0A085M0V6</accession>
<dbReference type="AlphaFoldDB" id="A0A085M0V6"/>
<dbReference type="InterPro" id="IPR050745">
    <property type="entry name" value="Multifunctional_regulatory"/>
</dbReference>
<dbReference type="Pfam" id="PF12796">
    <property type="entry name" value="Ank_2"/>
    <property type="match status" value="2"/>
</dbReference>
<dbReference type="PANTHER" id="PTHR24189:SF73">
    <property type="entry name" value="ANKYRIN REPEAT AND SOCS BOX-CONTAINING 15B"/>
    <property type="match status" value="1"/>
</dbReference>
<feature type="repeat" description="ANK" evidence="3">
    <location>
        <begin position="139"/>
        <end position="163"/>
    </location>
</feature>
<evidence type="ECO:0000256" key="3">
    <source>
        <dbReference type="PROSITE-ProRule" id="PRU00023"/>
    </source>
</evidence>
<dbReference type="PROSITE" id="PS50088">
    <property type="entry name" value="ANK_REPEAT"/>
    <property type="match status" value="2"/>
</dbReference>
<dbReference type="Proteomes" id="UP000030764">
    <property type="component" value="Unassembled WGS sequence"/>
</dbReference>
<keyword evidence="5" id="KW-1185">Reference proteome</keyword>
<dbReference type="EMBL" id="KL363247">
    <property type="protein sequence ID" value="KFD50852.1"/>
    <property type="molecule type" value="Genomic_DNA"/>
</dbReference>
<evidence type="ECO:0000313" key="4">
    <source>
        <dbReference type="EMBL" id="KFD50852.1"/>
    </source>
</evidence>
<feature type="repeat" description="ANK" evidence="3">
    <location>
        <begin position="106"/>
        <end position="138"/>
    </location>
</feature>
<keyword evidence="2 3" id="KW-0040">ANK repeat</keyword>
<gene>
    <name evidence="4" type="ORF">M513_08290</name>
</gene>
<keyword evidence="1" id="KW-0677">Repeat</keyword>
<dbReference type="InterPro" id="IPR002110">
    <property type="entry name" value="Ankyrin_rpt"/>
</dbReference>
<dbReference type="Gene3D" id="1.25.40.20">
    <property type="entry name" value="Ankyrin repeat-containing domain"/>
    <property type="match status" value="2"/>
</dbReference>
<proteinExistence type="predicted"/>
<dbReference type="PANTHER" id="PTHR24189">
    <property type="entry name" value="MYOTROPHIN"/>
    <property type="match status" value="1"/>
</dbReference>
<organism evidence="4 5">
    <name type="scientific">Trichuris suis</name>
    <name type="common">pig whipworm</name>
    <dbReference type="NCBI Taxonomy" id="68888"/>
    <lineage>
        <taxon>Eukaryota</taxon>
        <taxon>Metazoa</taxon>
        <taxon>Ecdysozoa</taxon>
        <taxon>Nematoda</taxon>
        <taxon>Enoplea</taxon>
        <taxon>Dorylaimia</taxon>
        <taxon>Trichinellida</taxon>
        <taxon>Trichuridae</taxon>
        <taxon>Trichuris</taxon>
    </lineage>
</organism>
<evidence type="ECO:0000313" key="5">
    <source>
        <dbReference type="Proteomes" id="UP000030764"/>
    </source>
</evidence>
<dbReference type="InterPro" id="IPR036770">
    <property type="entry name" value="Ankyrin_rpt-contain_sf"/>
</dbReference>
<dbReference type="SUPFAM" id="SSF48403">
    <property type="entry name" value="Ankyrin repeat"/>
    <property type="match status" value="1"/>
</dbReference>
<dbReference type="PROSITE" id="PS50297">
    <property type="entry name" value="ANK_REP_REGION"/>
    <property type="match status" value="2"/>
</dbReference>